<keyword evidence="1" id="KW-1133">Transmembrane helix</keyword>
<evidence type="ECO:0000256" key="1">
    <source>
        <dbReference type="SAM" id="Phobius"/>
    </source>
</evidence>
<comment type="caution">
    <text evidence="2">The sequence shown here is derived from an EMBL/GenBank/DDBJ whole genome shotgun (WGS) entry which is preliminary data.</text>
</comment>
<protein>
    <submittedName>
        <fullName evidence="2">Uncharacterized protein</fullName>
    </submittedName>
</protein>
<evidence type="ECO:0000313" key="2">
    <source>
        <dbReference type="EMBL" id="MBS4221156.1"/>
    </source>
</evidence>
<accession>A0A942ULK3</accession>
<dbReference type="EMBL" id="JAGYPN010000001">
    <property type="protein sequence ID" value="MBS4221156.1"/>
    <property type="molecule type" value="Genomic_DNA"/>
</dbReference>
<name>A0A942ULK3_9BACI</name>
<feature type="transmembrane region" description="Helical" evidence="1">
    <location>
        <begin position="6"/>
        <end position="25"/>
    </location>
</feature>
<keyword evidence="1" id="KW-0472">Membrane</keyword>
<dbReference type="AlphaFoldDB" id="A0A942ULK3"/>
<organism evidence="2 3">
    <name type="scientific">Lederbergia citrea</name>
    <dbReference type="NCBI Taxonomy" id="2833581"/>
    <lineage>
        <taxon>Bacteria</taxon>
        <taxon>Bacillati</taxon>
        <taxon>Bacillota</taxon>
        <taxon>Bacilli</taxon>
        <taxon>Bacillales</taxon>
        <taxon>Bacillaceae</taxon>
        <taxon>Lederbergia</taxon>
    </lineage>
</organism>
<keyword evidence="3" id="KW-1185">Reference proteome</keyword>
<reference evidence="2 3" key="1">
    <citation type="submission" date="2021-05" db="EMBL/GenBank/DDBJ databases">
        <title>Novel Bacillus species.</title>
        <authorList>
            <person name="Liu G."/>
        </authorList>
    </citation>
    <scope>NUCLEOTIDE SEQUENCE [LARGE SCALE GENOMIC DNA]</scope>
    <source>
        <strain evidence="2 3">FJAT-49682</strain>
    </source>
</reference>
<dbReference type="RefSeq" id="WP_213096216.1">
    <property type="nucleotide sequence ID" value="NZ_JAGYPH010000001.1"/>
</dbReference>
<gene>
    <name evidence="2" type="ORF">KHA91_00115</name>
</gene>
<keyword evidence="1" id="KW-0812">Transmembrane</keyword>
<proteinExistence type="predicted"/>
<evidence type="ECO:0000313" key="3">
    <source>
        <dbReference type="Proteomes" id="UP000676456"/>
    </source>
</evidence>
<dbReference type="Proteomes" id="UP000676456">
    <property type="component" value="Unassembled WGS sequence"/>
</dbReference>
<sequence length="170" mass="18597">MKKLLYIGVPLFLIITGSIVFYLGINNSERNPAVKGTGAPPQVEAVGEATSPMAVDAVKDAHEILNGFVGWGGSKNFSFSSNANKFETLYKYIDLAILHAPEKSLETDLENALNALKKAQQHKDVQGLLVAHRILHDLDGYLNKDPLDGKVWGYTETVSGNARKALKYIQ</sequence>